<dbReference type="Proteomes" id="UP001430584">
    <property type="component" value="Unassembled WGS sequence"/>
</dbReference>
<organism evidence="1 2">
    <name type="scientific">Diplodia seriata</name>
    <dbReference type="NCBI Taxonomy" id="420778"/>
    <lineage>
        <taxon>Eukaryota</taxon>
        <taxon>Fungi</taxon>
        <taxon>Dikarya</taxon>
        <taxon>Ascomycota</taxon>
        <taxon>Pezizomycotina</taxon>
        <taxon>Dothideomycetes</taxon>
        <taxon>Dothideomycetes incertae sedis</taxon>
        <taxon>Botryosphaeriales</taxon>
        <taxon>Botryosphaeriaceae</taxon>
        <taxon>Diplodia</taxon>
    </lineage>
</organism>
<evidence type="ECO:0000313" key="1">
    <source>
        <dbReference type="EMBL" id="KAL0256481.1"/>
    </source>
</evidence>
<dbReference type="GeneID" id="92012961"/>
<dbReference type="InterPro" id="IPR008930">
    <property type="entry name" value="Terpenoid_cyclase/PrenylTrfase"/>
</dbReference>
<dbReference type="RefSeq" id="XP_066629510.1">
    <property type="nucleotide sequence ID" value="XM_066780281.1"/>
</dbReference>
<comment type="caution">
    <text evidence="1">The sequence shown here is derived from an EMBL/GenBank/DDBJ whole genome shotgun (WGS) entry which is preliminary data.</text>
</comment>
<keyword evidence="2" id="KW-1185">Reference proteome</keyword>
<gene>
    <name evidence="1" type="primary">RAM1_1</name>
    <name evidence="1" type="ORF">SLS55_008876</name>
</gene>
<evidence type="ECO:0000313" key="2">
    <source>
        <dbReference type="Proteomes" id="UP001430584"/>
    </source>
</evidence>
<accession>A0ABR3C789</accession>
<protein>
    <submittedName>
        <fullName evidence="1">CAAX farnesyltransferase (FTase) subunit beta</fullName>
    </submittedName>
</protein>
<dbReference type="Gene3D" id="1.50.10.20">
    <property type="match status" value="1"/>
</dbReference>
<reference evidence="1 2" key="1">
    <citation type="submission" date="2024-02" db="EMBL/GenBank/DDBJ databases">
        <title>De novo assembly and annotation of 12 fungi associated with fruit tree decline syndrome in Ontario, Canada.</title>
        <authorList>
            <person name="Sulman M."/>
            <person name="Ellouze W."/>
            <person name="Ilyukhin E."/>
        </authorList>
    </citation>
    <scope>NUCLEOTIDE SEQUENCE [LARGE SCALE GENOMIC DNA]</scope>
    <source>
        <strain evidence="1 2">FDS-637</strain>
    </source>
</reference>
<proteinExistence type="predicted"/>
<sequence>MDHPPVDGYHSCYNLSGLSAGQYHYTYVPPSGTATGNDDGSSFSPTLNAGFYWAAADAPSDGEHNHRVWDEEDRVGKVNPVYVLPWGVAEAARRYFEEKVGF</sequence>
<name>A0ABR3C789_9PEZI</name>
<dbReference type="SUPFAM" id="SSF48239">
    <property type="entry name" value="Terpenoid cyclases/Protein prenyltransferases"/>
    <property type="match status" value="1"/>
</dbReference>
<dbReference type="EMBL" id="JAJVCZ030000009">
    <property type="protein sequence ID" value="KAL0256481.1"/>
    <property type="molecule type" value="Genomic_DNA"/>
</dbReference>